<dbReference type="InterPro" id="IPR003439">
    <property type="entry name" value="ABC_transporter-like_ATP-bd"/>
</dbReference>
<dbReference type="Pfam" id="PF00005">
    <property type="entry name" value="ABC_tran"/>
    <property type="match status" value="1"/>
</dbReference>
<evidence type="ECO:0000313" key="8">
    <source>
        <dbReference type="EMBL" id="MBI3129451.1"/>
    </source>
</evidence>
<evidence type="ECO:0000256" key="5">
    <source>
        <dbReference type="ARBA" id="ARBA00022967"/>
    </source>
</evidence>
<proteinExistence type="predicted"/>
<dbReference type="InterPro" id="IPR012693">
    <property type="entry name" value="ABC_transpr_PhnC"/>
</dbReference>
<dbReference type="GO" id="GO:0015416">
    <property type="term" value="F:ABC-type phosphonate transporter activity"/>
    <property type="evidence" value="ECO:0007669"/>
    <property type="project" value="InterPro"/>
</dbReference>
<keyword evidence="3" id="KW-0547">Nucleotide-binding</keyword>
<dbReference type="PROSITE" id="PS00211">
    <property type="entry name" value="ABC_TRANSPORTER_1"/>
    <property type="match status" value="1"/>
</dbReference>
<keyword evidence="2" id="KW-1003">Cell membrane</keyword>
<dbReference type="InterPro" id="IPR050086">
    <property type="entry name" value="MetN_ABC_transporter-like"/>
</dbReference>
<dbReference type="InterPro" id="IPR003593">
    <property type="entry name" value="AAA+_ATPase"/>
</dbReference>
<name>A0A932I172_UNCTE</name>
<dbReference type="CDD" id="cd03256">
    <property type="entry name" value="ABC_PhnC_transporter"/>
    <property type="match status" value="1"/>
</dbReference>
<keyword evidence="5" id="KW-1278">Translocase</keyword>
<feature type="domain" description="ABC transporter" evidence="7">
    <location>
        <begin position="3"/>
        <end position="251"/>
    </location>
</feature>
<dbReference type="Gene3D" id="3.40.50.300">
    <property type="entry name" value="P-loop containing nucleotide triphosphate hydrolases"/>
    <property type="match status" value="1"/>
</dbReference>
<dbReference type="GO" id="GO:0016887">
    <property type="term" value="F:ATP hydrolysis activity"/>
    <property type="evidence" value="ECO:0007669"/>
    <property type="project" value="InterPro"/>
</dbReference>
<dbReference type="AlphaFoldDB" id="A0A932I172"/>
<keyword evidence="6" id="KW-0472">Membrane</keyword>
<evidence type="ECO:0000256" key="2">
    <source>
        <dbReference type="ARBA" id="ARBA00022475"/>
    </source>
</evidence>
<keyword evidence="4 8" id="KW-0067">ATP-binding</keyword>
<organism evidence="8 9">
    <name type="scientific">Tectimicrobiota bacterium</name>
    <dbReference type="NCBI Taxonomy" id="2528274"/>
    <lineage>
        <taxon>Bacteria</taxon>
        <taxon>Pseudomonadati</taxon>
        <taxon>Nitrospinota/Tectimicrobiota group</taxon>
        <taxon>Candidatus Tectimicrobiota</taxon>
    </lineage>
</organism>
<dbReference type="PROSITE" id="PS50893">
    <property type="entry name" value="ABC_TRANSPORTER_2"/>
    <property type="match status" value="1"/>
</dbReference>
<evidence type="ECO:0000313" key="9">
    <source>
        <dbReference type="Proteomes" id="UP000782312"/>
    </source>
</evidence>
<comment type="caution">
    <text evidence="8">The sequence shown here is derived from an EMBL/GenBank/DDBJ whole genome shotgun (WGS) entry which is preliminary data.</text>
</comment>
<dbReference type="InterPro" id="IPR027417">
    <property type="entry name" value="P-loop_NTPase"/>
</dbReference>
<dbReference type="Proteomes" id="UP000782312">
    <property type="component" value="Unassembled WGS sequence"/>
</dbReference>
<evidence type="ECO:0000256" key="4">
    <source>
        <dbReference type="ARBA" id="ARBA00022840"/>
    </source>
</evidence>
<evidence type="ECO:0000256" key="6">
    <source>
        <dbReference type="ARBA" id="ARBA00023136"/>
    </source>
</evidence>
<dbReference type="SMART" id="SM00382">
    <property type="entry name" value="AAA"/>
    <property type="match status" value="1"/>
</dbReference>
<dbReference type="InterPro" id="IPR017871">
    <property type="entry name" value="ABC_transporter-like_CS"/>
</dbReference>
<dbReference type="EMBL" id="JACPUR010000041">
    <property type="protein sequence ID" value="MBI3129451.1"/>
    <property type="molecule type" value="Genomic_DNA"/>
</dbReference>
<evidence type="ECO:0000256" key="3">
    <source>
        <dbReference type="ARBA" id="ARBA00022741"/>
    </source>
</evidence>
<accession>A0A932I172</accession>
<keyword evidence="1" id="KW-0813">Transport</keyword>
<gene>
    <name evidence="8" type="ORF">HYZ11_17725</name>
</gene>
<evidence type="ECO:0000256" key="1">
    <source>
        <dbReference type="ARBA" id="ARBA00022448"/>
    </source>
</evidence>
<protein>
    <submittedName>
        <fullName evidence="8">Phosphonate ABC transporter ATP-binding protein</fullName>
    </submittedName>
</protein>
<evidence type="ECO:0000259" key="7">
    <source>
        <dbReference type="PROSITE" id="PS50893"/>
    </source>
</evidence>
<dbReference type="PANTHER" id="PTHR43166:SF6">
    <property type="entry name" value="PHOSPHONATES IMPORT ATP-BINDING PROTEIN PHNC"/>
    <property type="match status" value="1"/>
</dbReference>
<sequence length="274" mass="29762">MAFELNGVSKRFRRAGGGWTEALQGVDLEIRPGEAVAIIGPSGAGKTTLMRLLNLSLRPDEGALRVDGTDPTSLSQSGLRKLRARTATVYQQHHLIPALRVVHNILAGRLSVWSLAGAVLSLFSPRETALAARAAGEVGILEKLWERTDRLSGGQQQRVAIARALVQNPRHFLADEPVASVDPSLADAIVGLLRRVCAGDGKTLVVNLHDVPLALRHFGRIVGVRDGRVRFDLPVEEVDSGLLVSLYEGDEELTSDVRQWFQEIFQVGQPGLPR</sequence>
<dbReference type="GO" id="GO:0016020">
    <property type="term" value="C:membrane"/>
    <property type="evidence" value="ECO:0007669"/>
    <property type="project" value="InterPro"/>
</dbReference>
<dbReference type="SUPFAM" id="SSF52540">
    <property type="entry name" value="P-loop containing nucleoside triphosphate hydrolases"/>
    <property type="match status" value="1"/>
</dbReference>
<dbReference type="GO" id="GO:0005524">
    <property type="term" value="F:ATP binding"/>
    <property type="evidence" value="ECO:0007669"/>
    <property type="project" value="UniProtKB-KW"/>
</dbReference>
<reference evidence="8" key="1">
    <citation type="submission" date="2020-07" db="EMBL/GenBank/DDBJ databases">
        <title>Huge and variable diversity of episymbiotic CPR bacteria and DPANN archaea in groundwater ecosystems.</title>
        <authorList>
            <person name="He C.Y."/>
            <person name="Keren R."/>
            <person name="Whittaker M."/>
            <person name="Farag I.F."/>
            <person name="Doudna J."/>
            <person name="Cate J.H.D."/>
            <person name="Banfield J.F."/>
        </authorList>
    </citation>
    <scope>NUCLEOTIDE SEQUENCE</scope>
    <source>
        <strain evidence="8">NC_groundwater_763_Ag_S-0.2um_68_21</strain>
    </source>
</reference>
<dbReference type="PANTHER" id="PTHR43166">
    <property type="entry name" value="AMINO ACID IMPORT ATP-BINDING PROTEIN"/>
    <property type="match status" value="1"/>
</dbReference>